<name>A0ABX3MSB0_9RHOB</name>
<evidence type="ECO:0000313" key="2">
    <source>
        <dbReference type="Proteomes" id="UP000242224"/>
    </source>
</evidence>
<dbReference type="InterPro" id="IPR002060">
    <property type="entry name" value="Squ/phyt_synthse"/>
</dbReference>
<dbReference type="Pfam" id="PF00494">
    <property type="entry name" value="SQS_PSY"/>
    <property type="match status" value="1"/>
</dbReference>
<protein>
    <recommendedName>
        <fullName evidence="3">Phytoene synthase</fullName>
    </recommendedName>
</protein>
<gene>
    <name evidence="1" type="ORF">BMG00_01160</name>
</gene>
<comment type="caution">
    <text evidence="1">The sequence shown here is derived from an EMBL/GenBank/DDBJ whole genome shotgun (WGS) entry which is preliminary data.</text>
</comment>
<dbReference type="Proteomes" id="UP000242224">
    <property type="component" value="Unassembled WGS sequence"/>
</dbReference>
<reference evidence="1 2" key="1">
    <citation type="submission" date="2016-11" db="EMBL/GenBank/DDBJ databases">
        <title>A multilocus sequence analysis scheme for characterization of bacteria in the genus Thioclava.</title>
        <authorList>
            <person name="Liu Y."/>
            <person name="Shao Z."/>
        </authorList>
    </citation>
    <scope>NUCLEOTIDE SEQUENCE [LARGE SCALE GENOMIC DNA]</scope>
    <source>
        <strain evidence="1 2">11.10-0-13</strain>
    </source>
</reference>
<organism evidence="1 2">
    <name type="scientific">Thioclava marina</name>
    <dbReference type="NCBI Taxonomy" id="1915077"/>
    <lineage>
        <taxon>Bacteria</taxon>
        <taxon>Pseudomonadati</taxon>
        <taxon>Pseudomonadota</taxon>
        <taxon>Alphaproteobacteria</taxon>
        <taxon>Rhodobacterales</taxon>
        <taxon>Paracoccaceae</taxon>
        <taxon>Thioclava</taxon>
    </lineage>
</organism>
<sequence length="251" mass="26785">MAASLHAAAEAVRRGDPDRFAATMATAAPLRDRLWPLYAANLEIARAPWASAEPMVAEMRLQWWIDALDGLSEGREPPHEIGAGLRPVAPHARHLIAVAEARRADCWPDPFADTSALWAYLDQTAGALYWAAAEALGAAPEAETGVRSFGAGAGLAALLKAWPELTARNRPPLVGLAPDGVRALAQEGLARLNAGRRVLKGDARAALLPGWQARAQLERARISPDPFAPGALDLSEFSRRTGLLRAAFFGL</sequence>
<evidence type="ECO:0008006" key="3">
    <source>
        <dbReference type="Google" id="ProtNLM"/>
    </source>
</evidence>
<dbReference type="InterPro" id="IPR008949">
    <property type="entry name" value="Isoprenoid_synthase_dom_sf"/>
</dbReference>
<dbReference type="Gene3D" id="1.10.600.10">
    <property type="entry name" value="Farnesyl Diphosphate Synthase"/>
    <property type="match status" value="1"/>
</dbReference>
<accession>A0ABX3MSB0</accession>
<dbReference type="EMBL" id="MPZS01000001">
    <property type="protein sequence ID" value="OOY14115.1"/>
    <property type="molecule type" value="Genomic_DNA"/>
</dbReference>
<dbReference type="SUPFAM" id="SSF48576">
    <property type="entry name" value="Terpenoid synthases"/>
    <property type="match status" value="1"/>
</dbReference>
<keyword evidence="2" id="KW-1185">Reference proteome</keyword>
<evidence type="ECO:0000313" key="1">
    <source>
        <dbReference type="EMBL" id="OOY14115.1"/>
    </source>
</evidence>
<proteinExistence type="predicted"/>